<dbReference type="RefSeq" id="WP_265048763.1">
    <property type="nucleotide sequence ID" value="NZ_CP100390.1"/>
</dbReference>
<dbReference type="Proteomes" id="UP001163739">
    <property type="component" value="Chromosome"/>
</dbReference>
<keyword evidence="2" id="KW-1185">Reference proteome</keyword>
<sequence length="81" mass="9353">MSNLCEISVIIRRVNARSYQVSCSNFEYTDNYQASLYNDLFTIPKSQVIETRDLDNGRTAIVLPLWLAKKSGFTEFIIKQN</sequence>
<accession>A0ABY6N583</accession>
<protein>
    <submittedName>
        <fullName evidence="1">Uncharacterized protein</fullName>
    </submittedName>
</protein>
<dbReference type="EMBL" id="CP100390">
    <property type="protein sequence ID" value="UZE97286.1"/>
    <property type="molecule type" value="Genomic_DNA"/>
</dbReference>
<gene>
    <name evidence="1" type="ORF">NKI27_05915</name>
</gene>
<evidence type="ECO:0000313" key="1">
    <source>
        <dbReference type="EMBL" id="UZE97286.1"/>
    </source>
</evidence>
<proteinExistence type="predicted"/>
<organism evidence="1 2">
    <name type="scientific">Alkalimarinus alittae</name>
    <dbReference type="NCBI Taxonomy" id="2961619"/>
    <lineage>
        <taxon>Bacteria</taxon>
        <taxon>Pseudomonadati</taxon>
        <taxon>Pseudomonadota</taxon>
        <taxon>Gammaproteobacteria</taxon>
        <taxon>Alteromonadales</taxon>
        <taxon>Alteromonadaceae</taxon>
        <taxon>Alkalimarinus</taxon>
    </lineage>
</organism>
<reference evidence="1" key="1">
    <citation type="submission" date="2022-06" db="EMBL/GenBank/DDBJ databases">
        <title>Alkalimarinus sp. nov., isolated from gut of a Alitta virens.</title>
        <authorList>
            <person name="Yang A.I."/>
            <person name="Shin N.-R."/>
        </authorList>
    </citation>
    <scope>NUCLEOTIDE SEQUENCE</scope>
    <source>
        <strain evidence="1">A2M4</strain>
    </source>
</reference>
<evidence type="ECO:0000313" key="2">
    <source>
        <dbReference type="Proteomes" id="UP001163739"/>
    </source>
</evidence>
<name>A0ABY6N583_9ALTE</name>